<protein>
    <submittedName>
        <fullName evidence="3">DUF2946 domain-containing protein</fullName>
    </submittedName>
</protein>
<keyword evidence="2" id="KW-0732">Signal</keyword>
<evidence type="ECO:0000256" key="2">
    <source>
        <dbReference type="SAM" id="SignalP"/>
    </source>
</evidence>
<gene>
    <name evidence="3" type="ORF">EJG51_013870</name>
</gene>
<evidence type="ECO:0000313" key="3">
    <source>
        <dbReference type="EMBL" id="QJQ06751.1"/>
    </source>
</evidence>
<feature type="chain" id="PRO_5027108719" evidence="2">
    <location>
        <begin position="32"/>
        <end position="133"/>
    </location>
</feature>
<dbReference type="EMBL" id="CP051152">
    <property type="protein sequence ID" value="QJQ06751.1"/>
    <property type="molecule type" value="Genomic_DNA"/>
</dbReference>
<name>A0A6M4A646_9BURK</name>
<dbReference type="InterPro" id="IPR021333">
    <property type="entry name" value="DUF2946"/>
</dbReference>
<feature type="region of interest" description="Disordered" evidence="1">
    <location>
        <begin position="52"/>
        <end position="73"/>
    </location>
</feature>
<evidence type="ECO:0000313" key="4">
    <source>
        <dbReference type="Proteomes" id="UP000274350"/>
    </source>
</evidence>
<evidence type="ECO:0000256" key="1">
    <source>
        <dbReference type="SAM" id="MobiDB-lite"/>
    </source>
</evidence>
<keyword evidence="4" id="KW-1185">Reference proteome</keyword>
<organism evidence="3 4">
    <name type="scientific">Undibacterium piscinae</name>
    <dbReference type="NCBI Taxonomy" id="2495591"/>
    <lineage>
        <taxon>Bacteria</taxon>
        <taxon>Pseudomonadati</taxon>
        <taxon>Pseudomonadota</taxon>
        <taxon>Betaproteobacteria</taxon>
        <taxon>Burkholderiales</taxon>
        <taxon>Oxalobacteraceae</taxon>
        <taxon>Undibacterium</taxon>
    </lineage>
</organism>
<dbReference type="Proteomes" id="UP000274350">
    <property type="component" value="Chromosome"/>
</dbReference>
<accession>A0A6M4A646</accession>
<reference evidence="3 4" key="1">
    <citation type="journal article" date="2019" name="Int. J. Syst. Evol. Microbiol.">
        <title>Undibacterium piscinae sp. nov., isolated from Korean shiner intestine.</title>
        <authorList>
            <person name="Lee S.Y."/>
            <person name="Kang W."/>
            <person name="Kim P.S."/>
            <person name="Kim H.S."/>
            <person name="Sung H."/>
            <person name="Shin N.R."/>
            <person name="Whon T.W."/>
            <person name="Yun J.H."/>
            <person name="Lee J.Y."/>
            <person name="Lee J.Y."/>
            <person name="Jung M.J."/>
            <person name="Jeong Y.S."/>
            <person name="Tak E.J."/>
            <person name="Han J.E."/>
            <person name="Hyun D.W."/>
            <person name="Kang M.S."/>
            <person name="Lee K.E."/>
            <person name="Lee B.H."/>
            <person name="Bae J.W."/>
        </authorList>
    </citation>
    <scope>NUCLEOTIDE SEQUENCE [LARGE SCALE GENOMIC DNA]</scope>
    <source>
        <strain evidence="3 4">S11R28</strain>
    </source>
</reference>
<dbReference type="KEGG" id="upi:EJG51_013870"/>
<sequence>MKRFWKNKLITVWIACFAILLNALVPSIASALAVKNANSPSWAEICSTPTSTANSKLADKSAPATSSGIGDQHSAKHCPFCLPHAGNFALPPAIIPCCAVAAGHDVFPPLYYQAPSLLFAWVSASPRGPPQLS</sequence>
<feature type="signal peptide" evidence="2">
    <location>
        <begin position="1"/>
        <end position="31"/>
    </location>
</feature>
<dbReference type="AlphaFoldDB" id="A0A6M4A646"/>
<dbReference type="OrthoDB" id="8536886at2"/>
<proteinExistence type="predicted"/>
<dbReference type="Pfam" id="PF11162">
    <property type="entry name" value="DUF2946"/>
    <property type="match status" value="1"/>
</dbReference>